<comment type="function">
    <text evidence="10">Formation of pseudouridine at positions 27 and 28 in the anticodon stem and loop of transfer RNAs; at positions 34 and 36 of intron-containing precursor tRNA(Ile) and at position 35 in the intron-containing tRNA(Tyr). Catalyzes pseudouridylation at position 44 in U2 snRNA. Also catalyzes pseudouridylation of mRNAs.</text>
</comment>
<dbReference type="AlphaFoldDB" id="A0A167S5Y8"/>
<dbReference type="GO" id="GO:0009982">
    <property type="term" value="F:pseudouridine synthase activity"/>
    <property type="evidence" value="ECO:0007669"/>
    <property type="project" value="InterPro"/>
</dbReference>
<dbReference type="EMBL" id="KV417266">
    <property type="protein sequence ID" value="KZP01602.1"/>
    <property type="molecule type" value="Genomic_DNA"/>
</dbReference>
<gene>
    <name evidence="18" type="ORF">CALVIDRAFT_12189</name>
</gene>
<feature type="binding site" evidence="15">
    <location>
        <position position="243"/>
    </location>
    <ligand>
        <name>substrate</name>
    </ligand>
</feature>
<comment type="catalytic activity">
    <reaction evidence="9">
        <text>a uridine in tRNA = a pseudouridine in tRNA</text>
        <dbReference type="Rhea" id="RHEA:54572"/>
        <dbReference type="Rhea" id="RHEA-COMP:13339"/>
        <dbReference type="Rhea" id="RHEA-COMP:13934"/>
        <dbReference type="ChEBI" id="CHEBI:65314"/>
        <dbReference type="ChEBI" id="CHEBI:65315"/>
    </reaction>
</comment>
<dbReference type="Gene3D" id="3.30.70.580">
    <property type="entry name" value="Pseudouridine synthase I, catalytic domain, N-terminal subdomain"/>
    <property type="match status" value="1"/>
</dbReference>
<dbReference type="GO" id="GO:0031120">
    <property type="term" value="P:snRNA pseudouridine synthesis"/>
    <property type="evidence" value="ECO:0007669"/>
    <property type="project" value="UniProtKB-ARBA"/>
</dbReference>
<dbReference type="GO" id="GO:0003723">
    <property type="term" value="F:RNA binding"/>
    <property type="evidence" value="ECO:0007669"/>
    <property type="project" value="InterPro"/>
</dbReference>
<evidence type="ECO:0000256" key="7">
    <source>
        <dbReference type="ARBA" id="ARBA00023235"/>
    </source>
</evidence>
<dbReference type="PANTHER" id="PTHR11142:SF4">
    <property type="entry name" value="PSEUDOURIDYLATE SYNTHASE 1 HOMOLOG"/>
    <property type="match status" value="1"/>
</dbReference>
<keyword evidence="19" id="KW-1185">Reference proteome</keyword>
<evidence type="ECO:0000313" key="18">
    <source>
        <dbReference type="EMBL" id="KZP01602.1"/>
    </source>
</evidence>
<feature type="region of interest" description="Disordered" evidence="16">
    <location>
        <begin position="1"/>
        <end position="120"/>
    </location>
</feature>
<keyword evidence="7" id="KW-0413">Isomerase</keyword>
<evidence type="ECO:0000256" key="8">
    <source>
        <dbReference type="ARBA" id="ARBA00023242"/>
    </source>
</evidence>
<dbReference type="PANTHER" id="PTHR11142">
    <property type="entry name" value="PSEUDOURIDYLATE SYNTHASE"/>
    <property type="match status" value="1"/>
</dbReference>
<comment type="catalytic activity">
    <reaction evidence="1">
        <text>a uridine in mRNA = a pseudouridine in mRNA</text>
        <dbReference type="Rhea" id="RHEA:56644"/>
        <dbReference type="Rhea" id="RHEA-COMP:14658"/>
        <dbReference type="Rhea" id="RHEA-COMP:14659"/>
        <dbReference type="ChEBI" id="CHEBI:65314"/>
        <dbReference type="ChEBI" id="CHEBI:65315"/>
    </reaction>
</comment>
<dbReference type="GO" id="GO:0005634">
    <property type="term" value="C:nucleus"/>
    <property type="evidence" value="ECO:0007669"/>
    <property type="project" value="UniProtKB-SubCell"/>
</dbReference>
<feature type="domain" description="Pseudouridine synthase I TruA alpha/beta" evidence="17">
    <location>
        <begin position="322"/>
        <end position="426"/>
    </location>
</feature>
<dbReference type="Pfam" id="PF01416">
    <property type="entry name" value="PseudoU_synth_1"/>
    <property type="match status" value="1"/>
</dbReference>
<dbReference type="Gene3D" id="3.30.70.660">
    <property type="entry name" value="Pseudouridine synthase I, catalytic domain, C-terminal subdomain"/>
    <property type="match status" value="1"/>
</dbReference>
<dbReference type="CDD" id="cd02568">
    <property type="entry name" value="PseudoU_synth_PUS1_PUS2"/>
    <property type="match status" value="1"/>
</dbReference>
<evidence type="ECO:0000256" key="6">
    <source>
        <dbReference type="ARBA" id="ARBA00022694"/>
    </source>
</evidence>
<dbReference type="GO" id="GO:1990481">
    <property type="term" value="P:mRNA pseudouridine synthesis"/>
    <property type="evidence" value="ECO:0007669"/>
    <property type="project" value="TreeGrafter"/>
</dbReference>
<comment type="catalytic activity">
    <reaction evidence="2">
        <text>uridine in snRNA = pseudouridine in snRNA</text>
        <dbReference type="Rhea" id="RHEA:51124"/>
        <dbReference type="Rhea" id="RHEA-COMP:12891"/>
        <dbReference type="Rhea" id="RHEA-COMP:12892"/>
        <dbReference type="ChEBI" id="CHEBI:65314"/>
        <dbReference type="ChEBI" id="CHEBI:65315"/>
    </reaction>
</comment>
<evidence type="ECO:0000256" key="16">
    <source>
        <dbReference type="SAM" id="MobiDB-lite"/>
    </source>
</evidence>
<evidence type="ECO:0000256" key="9">
    <source>
        <dbReference type="ARBA" id="ARBA00036943"/>
    </source>
</evidence>
<comment type="subcellular location">
    <subcellularLocation>
        <location evidence="3">Nucleus</location>
    </subcellularLocation>
</comment>
<name>A0A167S5Y8_CALVF</name>
<reference evidence="18 19" key="1">
    <citation type="journal article" date="2016" name="Mol. Biol. Evol.">
        <title>Comparative Genomics of Early-Diverging Mushroom-Forming Fungi Provides Insights into the Origins of Lignocellulose Decay Capabilities.</title>
        <authorList>
            <person name="Nagy L.G."/>
            <person name="Riley R."/>
            <person name="Tritt A."/>
            <person name="Adam C."/>
            <person name="Daum C."/>
            <person name="Floudas D."/>
            <person name="Sun H."/>
            <person name="Yadav J.S."/>
            <person name="Pangilinan J."/>
            <person name="Larsson K.H."/>
            <person name="Matsuura K."/>
            <person name="Barry K."/>
            <person name="Labutti K."/>
            <person name="Kuo R."/>
            <person name="Ohm R.A."/>
            <person name="Bhattacharya S.S."/>
            <person name="Shirouzu T."/>
            <person name="Yoshinaga Y."/>
            <person name="Martin F.M."/>
            <person name="Grigoriev I.V."/>
            <person name="Hibbett D.S."/>
        </authorList>
    </citation>
    <scope>NUCLEOTIDE SEQUENCE [LARGE SCALE GENOMIC DNA]</scope>
    <source>
        <strain evidence="18 19">TUFC12733</strain>
    </source>
</reference>
<feature type="active site" description="Nucleophile" evidence="14">
    <location>
        <position position="184"/>
    </location>
</feature>
<keyword evidence="6" id="KW-0819">tRNA processing</keyword>
<keyword evidence="5" id="KW-0507">mRNA processing</keyword>
<evidence type="ECO:0000259" key="17">
    <source>
        <dbReference type="Pfam" id="PF01416"/>
    </source>
</evidence>
<dbReference type="NCBIfam" id="TIGR00071">
    <property type="entry name" value="hisT_truA"/>
    <property type="match status" value="1"/>
</dbReference>
<dbReference type="InterPro" id="IPR001406">
    <property type="entry name" value="PsdUridine_synth_TruA"/>
</dbReference>
<dbReference type="FunFam" id="3.30.70.580:FF:000002">
    <property type="entry name" value="tRNA pseudouridine synthase"/>
    <property type="match status" value="1"/>
</dbReference>
<evidence type="ECO:0000256" key="4">
    <source>
        <dbReference type="ARBA" id="ARBA00009375"/>
    </source>
</evidence>
<feature type="compositionally biased region" description="Acidic residues" evidence="16">
    <location>
        <begin position="542"/>
        <end position="555"/>
    </location>
</feature>
<dbReference type="GO" id="GO:0031119">
    <property type="term" value="P:tRNA pseudouridine synthesis"/>
    <property type="evidence" value="ECO:0007669"/>
    <property type="project" value="InterPro"/>
</dbReference>
<proteinExistence type="inferred from homology"/>
<dbReference type="SUPFAM" id="SSF55120">
    <property type="entry name" value="Pseudouridine synthase"/>
    <property type="match status" value="1"/>
</dbReference>
<evidence type="ECO:0000256" key="3">
    <source>
        <dbReference type="ARBA" id="ARBA00004123"/>
    </source>
</evidence>
<evidence type="ECO:0000256" key="10">
    <source>
        <dbReference type="ARBA" id="ARBA00053072"/>
    </source>
</evidence>
<evidence type="ECO:0000256" key="11">
    <source>
        <dbReference type="ARBA" id="ARBA00073968"/>
    </source>
</evidence>
<organism evidence="18 19">
    <name type="scientific">Calocera viscosa (strain TUFC12733)</name>
    <dbReference type="NCBI Taxonomy" id="1330018"/>
    <lineage>
        <taxon>Eukaryota</taxon>
        <taxon>Fungi</taxon>
        <taxon>Dikarya</taxon>
        <taxon>Basidiomycota</taxon>
        <taxon>Agaricomycotina</taxon>
        <taxon>Dacrymycetes</taxon>
        <taxon>Dacrymycetales</taxon>
        <taxon>Dacrymycetaceae</taxon>
        <taxon>Calocera</taxon>
    </lineage>
</organism>
<evidence type="ECO:0000256" key="14">
    <source>
        <dbReference type="PIRSR" id="PIRSR641708-1"/>
    </source>
</evidence>
<dbReference type="InterPro" id="IPR020094">
    <property type="entry name" value="TruA/RsuA/RluB/E/F_N"/>
</dbReference>
<evidence type="ECO:0000256" key="5">
    <source>
        <dbReference type="ARBA" id="ARBA00022664"/>
    </source>
</evidence>
<dbReference type="InterPro" id="IPR020095">
    <property type="entry name" value="PsdUridine_synth_TruA_C"/>
</dbReference>
<dbReference type="InterPro" id="IPR020097">
    <property type="entry name" value="PsdUridine_synth_TruA_a/b_dom"/>
</dbReference>
<evidence type="ECO:0000256" key="13">
    <source>
        <dbReference type="ARBA" id="ARBA00080858"/>
    </source>
</evidence>
<feature type="compositionally biased region" description="Basic and acidic residues" evidence="16">
    <location>
        <begin position="1"/>
        <end position="13"/>
    </location>
</feature>
<accession>A0A167S5Y8</accession>
<keyword evidence="8" id="KW-0539">Nucleus</keyword>
<evidence type="ECO:0000256" key="15">
    <source>
        <dbReference type="PIRSR" id="PIRSR641708-2"/>
    </source>
</evidence>
<feature type="region of interest" description="Disordered" evidence="16">
    <location>
        <begin position="537"/>
        <end position="566"/>
    </location>
</feature>
<dbReference type="Proteomes" id="UP000076738">
    <property type="component" value="Unassembled WGS sequence"/>
</dbReference>
<evidence type="ECO:0000256" key="2">
    <source>
        <dbReference type="ARBA" id="ARBA00001832"/>
    </source>
</evidence>
<feature type="compositionally biased region" description="Basic and acidic residues" evidence="16">
    <location>
        <begin position="20"/>
        <end position="31"/>
    </location>
</feature>
<comment type="similarity">
    <text evidence="4">Belongs to the tRNA pseudouridine synthase TruA family.</text>
</comment>
<evidence type="ECO:0000313" key="19">
    <source>
        <dbReference type="Proteomes" id="UP000076738"/>
    </source>
</evidence>
<feature type="compositionally biased region" description="Polar residues" evidence="16">
    <location>
        <begin position="32"/>
        <end position="62"/>
    </location>
</feature>
<dbReference type="OrthoDB" id="10256309at2759"/>
<dbReference type="STRING" id="1330018.A0A167S5Y8"/>
<dbReference type="GO" id="GO:0006397">
    <property type="term" value="P:mRNA processing"/>
    <property type="evidence" value="ECO:0007669"/>
    <property type="project" value="UniProtKB-KW"/>
</dbReference>
<sequence>MEAENGLKRDRELSPPAEEPAAKKMRIESDPHSTVSQPGQGEGTSGSSAEANGSSTVSSPPQGRSHKAEAPKPDFKSKNKGERIKAQKLAYSEKRKREKWGPRENVPRAKAEGEEGEGKTRLPKKKVALLVGFCGTGSHGMQYNPPARTIEGILFEALIKAGCVSADNSDDPNKVGLTRAARTDAGVHAAGNIVSMKIIREPEGVEDLVATVNTHLPPEVRLWGTVRTANNFNARMSCDSRVYEYLFPSYILIPPKPGSKMAAQMASDKPVSDEALAALAGATKTGYMHPFWAVEDLGEPDLERKRRWRVGEESIKRLRELVKAFEGTHNFYNYTVGKDFKDKAVKRYMMSIEVRDPQVVGDMEWISVKFHGQSFMLHQIRKMISMAILACRAACPPSLILESYGPTRIRIPKAPALGLLLEEPQFGAYNAQMVVGNRKLDDLRAKGRAVPEGDYREPIDFEPYREEIARFKLEMIYEKLRQREKETGTFDLWMRGVDDYVEYDFAFLNSKGIIPPEAVAKLGNALNRRKYDVERRLRQEDVGPEGAEESDEDLEAPVGNPEELEG</sequence>
<dbReference type="InterPro" id="IPR041708">
    <property type="entry name" value="PUS1/PUS2-like"/>
</dbReference>
<protein>
    <recommendedName>
        <fullName evidence="11">tRNA pseudouridine synthase 1</fullName>
    </recommendedName>
    <alternativeName>
        <fullName evidence="12">tRNA pseudouridylate synthase 1</fullName>
    </alternativeName>
    <alternativeName>
        <fullName evidence="13">tRNA-uridine isomerase 1</fullName>
    </alternativeName>
</protein>
<evidence type="ECO:0000256" key="1">
    <source>
        <dbReference type="ARBA" id="ARBA00001166"/>
    </source>
</evidence>
<feature type="compositionally biased region" description="Basic and acidic residues" evidence="16">
    <location>
        <begin position="66"/>
        <end position="120"/>
    </location>
</feature>
<dbReference type="InterPro" id="IPR020103">
    <property type="entry name" value="PsdUridine_synth_cat_dom_sf"/>
</dbReference>
<dbReference type="FunFam" id="3.30.70.660:FF:000002">
    <property type="entry name" value="tRNA pseudouridine synthase"/>
    <property type="match status" value="1"/>
</dbReference>
<evidence type="ECO:0000256" key="12">
    <source>
        <dbReference type="ARBA" id="ARBA00079072"/>
    </source>
</evidence>